<proteinExistence type="predicted"/>
<protein>
    <submittedName>
        <fullName evidence="2">Uncharacterized protein</fullName>
    </submittedName>
</protein>
<keyword evidence="3" id="KW-1185">Reference proteome</keyword>
<dbReference type="Proteomes" id="UP000008366">
    <property type="component" value="Unassembled WGS sequence"/>
</dbReference>
<dbReference type="EMBL" id="BAHD01000001">
    <property type="protein sequence ID" value="GAB94008.1"/>
    <property type="molecule type" value="Genomic_DNA"/>
</dbReference>
<feature type="compositionally biased region" description="Low complexity" evidence="1">
    <location>
        <begin position="21"/>
        <end position="32"/>
    </location>
</feature>
<name>K6VCR0_9MICO</name>
<reference evidence="2 3" key="1">
    <citation type="submission" date="2012-08" db="EMBL/GenBank/DDBJ databases">
        <title>Whole genome shotgun sequence of Kineosphaera limosa NBRC 100340.</title>
        <authorList>
            <person name="Yoshida I."/>
            <person name="Isaki S."/>
            <person name="Hosoyama A."/>
            <person name="Tsuchikane K."/>
            <person name="Katsumata H."/>
            <person name="Ando Y."/>
            <person name="Ohji S."/>
            <person name="Hamada M."/>
            <person name="Tamura T."/>
            <person name="Yamazoe A."/>
            <person name="Yamazaki S."/>
            <person name="Fujita N."/>
        </authorList>
    </citation>
    <scope>NUCLEOTIDE SEQUENCE [LARGE SCALE GENOMIC DNA]</scope>
    <source>
        <strain evidence="2 3">NBRC 100340</strain>
    </source>
</reference>
<accession>K6VCR0</accession>
<evidence type="ECO:0000256" key="1">
    <source>
        <dbReference type="SAM" id="MobiDB-lite"/>
    </source>
</evidence>
<evidence type="ECO:0000313" key="3">
    <source>
        <dbReference type="Proteomes" id="UP000008366"/>
    </source>
</evidence>
<feature type="region of interest" description="Disordered" evidence="1">
    <location>
        <begin position="1"/>
        <end position="66"/>
    </location>
</feature>
<organism evidence="2 3">
    <name type="scientific">Kineosphaera limosa NBRC 100340</name>
    <dbReference type="NCBI Taxonomy" id="1184609"/>
    <lineage>
        <taxon>Bacteria</taxon>
        <taxon>Bacillati</taxon>
        <taxon>Actinomycetota</taxon>
        <taxon>Actinomycetes</taxon>
        <taxon>Micrococcales</taxon>
        <taxon>Dermatophilaceae</taxon>
        <taxon>Kineosphaera</taxon>
    </lineage>
</organism>
<gene>
    <name evidence="2" type="ORF">KILIM_001_00100</name>
</gene>
<dbReference type="STRING" id="1184609.KILIM_001_00100"/>
<sequence length="102" mass="10910">MSGSVSGFAAPPGGSRRRDAAAASTRDAARSAVPPGHNRPAIRHRVDHGAAQTWETHWSRRGPRRGNLTILAAPRLRAEIRRVARATTAAARRTGQHPARPA</sequence>
<comment type="caution">
    <text evidence="2">The sequence shown here is derived from an EMBL/GenBank/DDBJ whole genome shotgun (WGS) entry which is preliminary data.</text>
</comment>
<dbReference type="AlphaFoldDB" id="K6VCR0"/>
<evidence type="ECO:0000313" key="2">
    <source>
        <dbReference type="EMBL" id="GAB94008.1"/>
    </source>
</evidence>